<keyword evidence="3" id="KW-1185">Reference proteome</keyword>
<feature type="region of interest" description="Disordered" evidence="1">
    <location>
        <begin position="43"/>
        <end position="64"/>
    </location>
</feature>
<organism evidence="2 3">
    <name type="scientific">Solanum tuberosum</name>
    <name type="common">Potato</name>
    <dbReference type="NCBI Taxonomy" id="4113"/>
    <lineage>
        <taxon>Eukaryota</taxon>
        <taxon>Viridiplantae</taxon>
        <taxon>Streptophyta</taxon>
        <taxon>Embryophyta</taxon>
        <taxon>Tracheophyta</taxon>
        <taxon>Spermatophyta</taxon>
        <taxon>Magnoliopsida</taxon>
        <taxon>eudicotyledons</taxon>
        <taxon>Gunneridae</taxon>
        <taxon>Pentapetalae</taxon>
        <taxon>asterids</taxon>
        <taxon>lamiids</taxon>
        <taxon>Solanales</taxon>
        <taxon>Solanaceae</taxon>
        <taxon>Solanoideae</taxon>
        <taxon>Solaneae</taxon>
        <taxon>Solanum</taxon>
    </lineage>
</organism>
<name>M1BHT2_SOLTU</name>
<protein>
    <submittedName>
        <fullName evidence="2">Uncharacterized protein</fullName>
    </submittedName>
</protein>
<reference evidence="3" key="1">
    <citation type="journal article" date="2011" name="Nature">
        <title>Genome sequence and analysis of the tuber crop potato.</title>
        <authorList>
            <consortium name="The Potato Genome Sequencing Consortium"/>
        </authorList>
    </citation>
    <scope>NUCLEOTIDE SEQUENCE [LARGE SCALE GENOMIC DNA]</scope>
    <source>
        <strain evidence="3">cv. DM1-3 516 R44</strain>
    </source>
</reference>
<feature type="compositionally biased region" description="Basic and acidic residues" evidence="1">
    <location>
        <begin position="51"/>
        <end position="64"/>
    </location>
</feature>
<dbReference type="InParanoid" id="M1BHT2"/>
<dbReference type="Gramene" id="PGSC0003DMT400045518">
    <property type="protein sequence ID" value="PGSC0003DMT400045518"/>
    <property type="gene ID" value="PGSC0003DMG402017657"/>
</dbReference>
<dbReference type="HOGENOM" id="CLU_2872112_0_0_1"/>
<proteinExistence type="predicted"/>
<accession>M1BHT2</accession>
<dbReference type="Proteomes" id="UP000011115">
    <property type="component" value="Unassembled WGS sequence"/>
</dbReference>
<evidence type="ECO:0000313" key="3">
    <source>
        <dbReference type="Proteomes" id="UP000011115"/>
    </source>
</evidence>
<evidence type="ECO:0000256" key="1">
    <source>
        <dbReference type="SAM" id="MobiDB-lite"/>
    </source>
</evidence>
<dbReference type="PaxDb" id="4113-PGSC0003DMT400045518"/>
<dbReference type="AlphaFoldDB" id="M1BHT2"/>
<dbReference type="EnsemblPlants" id="PGSC0003DMT400045518">
    <property type="protein sequence ID" value="PGSC0003DMT400045518"/>
    <property type="gene ID" value="PGSC0003DMG402017657"/>
</dbReference>
<evidence type="ECO:0000313" key="2">
    <source>
        <dbReference type="EnsemblPlants" id="PGSC0003DMT400045518"/>
    </source>
</evidence>
<sequence length="64" mass="7391">MSKTSCSHVNYVQIRMQSNYNITLPPLKKNEAECNILAKLTQSPTRKPGRNTKEMILQREGGRW</sequence>
<reference evidence="2" key="2">
    <citation type="submission" date="2015-06" db="UniProtKB">
        <authorList>
            <consortium name="EnsemblPlants"/>
        </authorList>
    </citation>
    <scope>IDENTIFICATION</scope>
    <source>
        <strain evidence="2">DM1-3 516 R44</strain>
    </source>
</reference>